<dbReference type="Pfam" id="PF13432">
    <property type="entry name" value="TPR_16"/>
    <property type="match status" value="2"/>
</dbReference>
<comment type="caution">
    <text evidence="4">The sequence shown here is derived from an EMBL/GenBank/DDBJ whole genome shotgun (WGS) entry which is preliminary data.</text>
</comment>
<dbReference type="InterPro" id="IPR019734">
    <property type="entry name" value="TPR_rpt"/>
</dbReference>
<organism evidence="4 5">
    <name type="scientific">Candidatus Enterocloster faecavium</name>
    <dbReference type="NCBI Taxonomy" id="2838560"/>
    <lineage>
        <taxon>Bacteria</taxon>
        <taxon>Bacillati</taxon>
        <taxon>Bacillota</taxon>
        <taxon>Clostridia</taxon>
        <taxon>Lachnospirales</taxon>
        <taxon>Lachnospiraceae</taxon>
        <taxon>Enterocloster</taxon>
    </lineage>
</organism>
<accession>A0A9D2L8E5</accession>
<sequence length="319" mass="35740">MGQGGRKTDRGAGAYAARKYAARNGYPPRNGREFDRERRAARKKRRRRRLMKGLAAWAVCLALVALIAFGVTRFVGYLGTSKQRSLRAQGIEAVQTGSYQEAIDLLDQALEASGNGKSALTVDILRWRAEAEYQLQDYEAASHTYQLLMEQDPDCLEYWYMAAICDSALGNADQALNWYHYVQEAEQDGRKKAAGREKALAAVGAACAKAGKYEEALGLYQDAIGDGLDNEELYNQMGLCQMAGESYEDAADSFDQGKIKAQESGNQELLRELSYNQAVCSEYLGRYQEALEQFQAYEQQYGSDEEIEHEIEFLESRVE</sequence>
<evidence type="ECO:0000313" key="4">
    <source>
        <dbReference type="EMBL" id="HJB07889.1"/>
    </source>
</evidence>
<reference evidence="4" key="2">
    <citation type="submission" date="2021-04" db="EMBL/GenBank/DDBJ databases">
        <authorList>
            <person name="Gilroy R."/>
        </authorList>
    </citation>
    <scope>NUCLEOTIDE SEQUENCE</scope>
    <source>
        <strain evidence="4">CHK188-4685</strain>
    </source>
</reference>
<evidence type="ECO:0000256" key="3">
    <source>
        <dbReference type="SAM" id="Phobius"/>
    </source>
</evidence>
<dbReference type="PANTHER" id="PTHR44943">
    <property type="entry name" value="CELLULOSE SYNTHASE OPERON PROTEIN C"/>
    <property type="match status" value="1"/>
</dbReference>
<keyword evidence="3" id="KW-0472">Membrane</keyword>
<dbReference type="Proteomes" id="UP000886804">
    <property type="component" value="Unassembled WGS sequence"/>
</dbReference>
<evidence type="ECO:0000256" key="2">
    <source>
        <dbReference type="ARBA" id="ARBA00022803"/>
    </source>
</evidence>
<name>A0A9D2L8E5_9FIRM</name>
<feature type="transmembrane region" description="Helical" evidence="3">
    <location>
        <begin position="54"/>
        <end position="79"/>
    </location>
</feature>
<dbReference type="InterPro" id="IPR011990">
    <property type="entry name" value="TPR-like_helical_dom_sf"/>
</dbReference>
<evidence type="ECO:0000256" key="1">
    <source>
        <dbReference type="ARBA" id="ARBA00022737"/>
    </source>
</evidence>
<dbReference type="InterPro" id="IPR051685">
    <property type="entry name" value="Ycf3/AcsC/BcsC/TPR_MFPF"/>
</dbReference>
<keyword evidence="3" id="KW-0812">Transmembrane</keyword>
<reference evidence="4" key="1">
    <citation type="journal article" date="2021" name="PeerJ">
        <title>Extensive microbial diversity within the chicken gut microbiome revealed by metagenomics and culture.</title>
        <authorList>
            <person name="Gilroy R."/>
            <person name="Ravi A."/>
            <person name="Getino M."/>
            <person name="Pursley I."/>
            <person name="Horton D.L."/>
            <person name="Alikhan N.F."/>
            <person name="Baker D."/>
            <person name="Gharbi K."/>
            <person name="Hall N."/>
            <person name="Watson M."/>
            <person name="Adriaenssens E.M."/>
            <person name="Foster-Nyarko E."/>
            <person name="Jarju S."/>
            <person name="Secka A."/>
            <person name="Antonio M."/>
            <person name="Oren A."/>
            <person name="Chaudhuri R.R."/>
            <person name="La Ragione R."/>
            <person name="Hildebrand F."/>
            <person name="Pallen M.J."/>
        </authorList>
    </citation>
    <scope>NUCLEOTIDE SEQUENCE</scope>
    <source>
        <strain evidence="4">CHK188-4685</strain>
    </source>
</reference>
<keyword evidence="3" id="KW-1133">Transmembrane helix</keyword>
<dbReference type="SUPFAM" id="SSF48452">
    <property type="entry name" value="TPR-like"/>
    <property type="match status" value="1"/>
</dbReference>
<keyword evidence="2" id="KW-0802">TPR repeat</keyword>
<dbReference type="EMBL" id="DWYS01000100">
    <property type="protein sequence ID" value="HJB07889.1"/>
    <property type="molecule type" value="Genomic_DNA"/>
</dbReference>
<protein>
    <submittedName>
        <fullName evidence="4">Tetratricopeptide repeat protein</fullName>
    </submittedName>
</protein>
<keyword evidence="1" id="KW-0677">Repeat</keyword>
<dbReference type="Gene3D" id="1.25.40.10">
    <property type="entry name" value="Tetratricopeptide repeat domain"/>
    <property type="match status" value="2"/>
</dbReference>
<evidence type="ECO:0000313" key="5">
    <source>
        <dbReference type="Proteomes" id="UP000886804"/>
    </source>
</evidence>
<proteinExistence type="predicted"/>
<gene>
    <name evidence="4" type="ORF">H9716_08500</name>
</gene>
<dbReference type="AlphaFoldDB" id="A0A9D2L8E5"/>
<dbReference type="PANTHER" id="PTHR44943:SF8">
    <property type="entry name" value="TPR REPEAT-CONTAINING PROTEIN MJ0263"/>
    <property type="match status" value="1"/>
</dbReference>
<dbReference type="SMART" id="SM00028">
    <property type="entry name" value="TPR"/>
    <property type="match status" value="5"/>
</dbReference>